<keyword evidence="6 10" id="KW-0418">Kinase</keyword>
<evidence type="ECO:0000256" key="6">
    <source>
        <dbReference type="ARBA" id="ARBA00022777"/>
    </source>
</evidence>
<dbReference type="Pfam" id="PF00512">
    <property type="entry name" value="HisKA"/>
    <property type="match status" value="1"/>
</dbReference>
<dbReference type="InterPro" id="IPR003594">
    <property type="entry name" value="HATPase_dom"/>
</dbReference>
<dbReference type="Gene3D" id="1.10.287.130">
    <property type="match status" value="1"/>
</dbReference>
<dbReference type="GO" id="GO:0005886">
    <property type="term" value="C:plasma membrane"/>
    <property type="evidence" value="ECO:0007669"/>
    <property type="project" value="TreeGrafter"/>
</dbReference>
<dbReference type="SUPFAM" id="SSF55874">
    <property type="entry name" value="ATPase domain of HSP90 chaperone/DNA topoisomerase II/histidine kinase"/>
    <property type="match status" value="1"/>
</dbReference>
<dbReference type="SUPFAM" id="SSF47384">
    <property type="entry name" value="Homodimeric domain of signal transducing histidine kinase"/>
    <property type="match status" value="1"/>
</dbReference>
<dbReference type="AlphaFoldDB" id="A0A9X7X9D6"/>
<accession>A0A9X7X9D6</accession>
<evidence type="ECO:0000256" key="7">
    <source>
        <dbReference type="ARBA" id="ARBA00023012"/>
    </source>
</evidence>
<dbReference type="CDD" id="cd00075">
    <property type="entry name" value="HATPase"/>
    <property type="match status" value="1"/>
</dbReference>
<dbReference type="InterPro" id="IPR005467">
    <property type="entry name" value="His_kinase_dom"/>
</dbReference>
<evidence type="ECO:0000259" key="9">
    <source>
        <dbReference type="PROSITE" id="PS50109"/>
    </source>
</evidence>
<dbReference type="InterPro" id="IPR036890">
    <property type="entry name" value="HATPase_C_sf"/>
</dbReference>
<dbReference type="InterPro" id="IPR050351">
    <property type="entry name" value="BphY/WalK/GraS-like"/>
</dbReference>
<name>A0A9X7X9D6_STRDY</name>
<keyword evidence="5" id="KW-0808">Transferase</keyword>
<dbReference type="Proteomes" id="UP000347383">
    <property type="component" value="Chromosome"/>
</dbReference>
<keyword evidence="7" id="KW-0902">Two-component regulatory system</keyword>
<sequence>MKKKTLTHNLILTISLTLSAAFLLIFLSFHYVIRDYVNQITRDAMQSHFTILDSVNKNQKIPDIPINDNTFVWSQYAIFDQNYQTLFTSEDHNKEGGAIVTYLNQNNRLKASEDKLGILVTLSKKTYLVRTKYYEGAFDDGIIAPSKKNKRKTYLVLAFIDVTMIQRVVNRINLVLVGILFATLIPLLLMLQRTLSGVGQSIDVVKQYIARLWRDQEPSQMKTQEVIFAEFDDLLAESHEMANRIKQAEESQRQFFQNASHELRTPLMSIQGYTEALQEGVIPKEQALPILLSESHKMKRLVDDMIFLSRLDSHQHTNKETVTLATLAKECADYFAPIISQHHLAFFCQIDDDELVVRGDNDRLQRALANIMTNALRYAKSQIVLSYKQGMLTLSNDGPAISKEDLPLLFERFYKGNRGQTGIGLAMTKEILQQHQATIDVSSDTKKTSFIIHFQSQHSQDDKGSQ</sequence>
<dbReference type="SMART" id="SM00388">
    <property type="entry name" value="HisKA"/>
    <property type="match status" value="1"/>
</dbReference>
<dbReference type="CDD" id="cd00082">
    <property type="entry name" value="HisKA"/>
    <property type="match status" value="1"/>
</dbReference>
<dbReference type="GO" id="GO:0004721">
    <property type="term" value="F:phosphoprotein phosphatase activity"/>
    <property type="evidence" value="ECO:0007669"/>
    <property type="project" value="TreeGrafter"/>
</dbReference>
<evidence type="ECO:0000256" key="5">
    <source>
        <dbReference type="ARBA" id="ARBA00022679"/>
    </source>
</evidence>
<keyword evidence="8" id="KW-1133">Transmembrane helix</keyword>
<dbReference type="PANTHER" id="PTHR45453:SF1">
    <property type="entry name" value="PHOSPHATE REGULON SENSOR PROTEIN PHOR"/>
    <property type="match status" value="1"/>
</dbReference>
<gene>
    <name evidence="10" type="ORF">EA457_09425</name>
</gene>
<keyword evidence="4" id="KW-0597">Phosphoprotein</keyword>
<evidence type="ECO:0000256" key="1">
    <source>
        <dbReference type="ARBA" id="ARBA00000085"/>
    </source>
</evidence>
<dbReference type="GO" id="GO:0000155">
    <property type="term" value="F:phosphorelay sensor kinase activity"/>
    <property type="evidence" value="ECO:0007669"/>
    <property type="project" value="InterPro"/>
</dbReference>
<dbReference type="Gene3D" id="3.30.565.10">
    <property type="entry name" value="Histidine kinase-like ATPase, C-terminal domain"/>
    <property type="match status" value="1"/>
</dbReference>
<evidence type="ECO:0000313" key="11">
    <source>
        <dbReference type="Proteomes" id="UP000347383"/>
    </source>
</evidence>
<comment type="catalytic activity">
    <reaction evidence="1">
        <text>ATP + protein L-histidine = ADP + protein N-phospho-L-histidine.</text>
        <dbReference type="EC" id="2.7.13.3"/>
    </reaction>
</comment>
<reference evidence="10 11" key="1">
    <citation type="submission" date="2018-10" db="EMBL/GenBank/DDBJ databases">
        <title>Comparative Genomics Analysis of the Streptococcus dysgalactiae subspecies dysgalactiae.</title>
        <authorList>
            <person name="Koh T.H."/>
            <person name="Abdul Rahman N."/>
            <person name="Sessions O.M."/>
        </authorList>
    </citation>
    <scope>NUCLEOTIDE SEQUENCE [LARGE SCALE GENOMIC DNA]</scope>
    <source>
        <strain evidence="10 11">DB60705-15</strain>
    </source>
</reference>
<dbReference type="InterPro" id="IPR036097">
    <property type="entry name" value="HisK_dim/P_sf"/>
</dbReference>
<feature type="transmembrane region" description="Helical" evidence="8">
    <location>
        <begin position="172"/>
        <end position="191"/>
    </location>
</feature>
<feature type="domain" description="Histidine kinase" evidence="9">
    <location>
        <begin position="258"/>
        <end position="458"/>
    </location>
</feature>
<evidence type="ECO:0000256" key="4">
    <source>
        <dbReference type="ARBA" id="ARBA00022553"/>
    </source>
</evidence>
<dbReference type="InterPro" id="IPR003661">
    <property type="entry name" value="HisK_dim/P_dom"/>
</dbReference>
<proteinExistence type="predicted"/>
<dbReference type="RefSeq" id="WP_155778065.1">
    <property type="nucleotide sequence ID" value="NZ_CP033165.1"/>
</dbReference>
<evidence type="ECO:0000256" key="3">
    <source>
        <dbReference type="ARBA" id="ARBA00012438"/>
    </source>
</evidence>
<dbReference type="Pfam" id="PF02518">
    <property type="entry name" value="HATPase_c"/>
    <property type="match status" value="1"/>
</dbReference>
<dbReference type="SMART" id="SM00387">
    <property type="entry name" value="HATPase_c"/>
    <property type="match status" value="1"/>
</dbReference>
<keyword evidence="8" id="KW-0472">Membrane</keyword>
<evidence type="ECO:0000256" key="8">
    <source>
        <dbReference type="SAM" id="Phobius"/>
    </source>
</evidence>
<comment type="subcellular location">
    <subcellularLocation>
        <location evidence="2">Membrane</location>
    </subcellularLocation>
</comment>
<keyword evidence="8" id="KW-0812">Transmembrane</keyword>
<protein>
    <recommendedName>
        <fullName evidence="3">histidine kinase</fullName>
        <ecNumber evidence="3">2.7.13.3</ecNumber>
    </recommendedName>
</protein>
<organism evidence="10 11">
    <name type="scientific">Streptococcus dysgalactiae subsp. dysgalactiae</name>
    <dbReference type="NCBI Taxonomy" id="99822"/>
    <lineage>
        <taxon>Bacteria</taxon>
        <taxon>Bacillati</taxon>
        <taxon>Bacillota</taxon>
        <taxon>Bacilli</taxon>
        <taxon>Lactobacillales</taxon>
        <taxon>Streptococcaceae</taxon>
        <taxon>Streptococcus</taxon>
    </lineage>
</organism>
<dbReference type="PROSITE" id="PS50109">
    <property type="entry name" value="HIS_KIN"/>
    <property type="match status" value="1"/>
</dbReference>
<dbReference type="PANTHER" id="PTHR45453">
    <property type="entry name" value="PHOSPHATE REGULON SENSOR PROTEIN PHOR"/>
    <property type="match status" value="1"/>
</dbReference>
<evidence type="ECO:0000313" key="10">
    <source>
        <dbReference type="EMBL" id="QGH02732.1"/>
    </source>
</evidence>
<evidence type="ECO:0000256" key="2">
    <source>
        <dbReference type="ARBA" id="ARBA00004370"/>
    </source>
</evidence>
<dbReference type="EC" id="2.7.13.3" evidence="3"/>
<dbReference type="EMBL" id="CP033165">
    <property type="protein sequence ID" value="QGH02732.1"/>
    <property type="molecule type" value="Genomic_DNA"/>
</dbReference>
<dbReference type="FunFam" id="1.10.287.130:FF:000001">
    <property type="entry name" value="Two-component sensor histidine kinase"/>
    <property type="match status" value="1"/>
</dbReference>
<dbReference type="GO" id="GO:0016036">
    <property type="term" value="P:cellular response to phosphate starvation"/>
    <property type="evidence" value="ECO:0007669"/>
    <property type="project" value="TreeGrafter"/>
</dbReference>